<evidence type="ECO:0000256" key="4">
    <source>
        <dbReference type="ARBA" id="ARBA00013115"/>
    </source>
</evidence>
<dbReference type="GO" id="GO:0008236">
    <property type="term" value="F:serine-type peptidase activity"/>
    <property type="evidence" value="ECO:0007669"/>
    <property type="project" value="UniProtKB-KW"/>
</dbReference>
<dbReference type="SUPFAM" id="SSF52317">
    <property type="entry name" value="Class I glutamine amidotransferase-like"/>
    <property type="match status" value="2"/>
</dbReference>
<name>A0A517XZV3_9BACT</name>
<protein>
    <recommendedName>
        <fullName evidence="5">Cyanophycinase</fullName>
        <ecNumber evidence="4">3.4.15.6</ecNumber>
    </recommendedName>
</protein>
<dbReference type="OrthoDB" id="9799980at2"/>
<dbReference type="GO" id="GO:0006508">
    <property type="term" value="P:proteolysis"/>
    <property type="evidence" value="ECO:0007669"/>
    <property type="project" value="UniProtKB-KW"/>
</dbReference>
<feature type="chain" id="PRO_5021793178" description="Cyanophycinase" evidence="9">
    <location>
        <begin position="17"/>
        <end position="525"/>
    </location>
</feature>
<dbReference type="InterPro" id="IPR029062">
    <property type="entry name" value="Class_I_gatase-like"/>
</dbReference>
<evidence type="ECO:0000313" key="10">
    <source>
        <dbReference type="EMBL" id="QDU23041.1"/>
    </source>
</evidence>
<dbReference type="AlphaFoldDB" id="A0A517XZV3"/>
<comment type="similarity">
    <text evidence="3">Belongs to the peptidase S51 family.</text>
</comment>
<keyword evidence="6" id="KW-0645">Protease</keyword>
<evidence type="ECO:0000256" key="3">
    <source>
        <dbReference type="ARBA" id="ARBA00006534"/>
    </source>
</evidence>
<dbReference type="GO" id="GO:0004180">
    <property type="term" value="F:carboxypeptidase activity"/>
    <property type="evidence" value="ECO:0007669"/>
    <property type="project" value="UniProtKB-KW"/>
</dbReference>
<keyword evidence="8" id="KW-0720">Serine protease</keyword>
<evidence type="ECO:0000256" key="5">
    <source>
        <dbReference type="ARBA" id="ARBA00015719"/>
    </source>
</evidence>
<dbReference type="EMBL" id="CP036273">
    <property type="protein sequence ID" value="QDU23041.1"/>
    <property type="molecule type" value="Genomic_DNA"/>
</dbReference>
<evidence type="ECO:0000256" key="7">
    <source>
        <dbReference type="ARBA" id="ARBA00022801"/>
    </source>
</evidence>
<dbReference type="GO" id="GO:0008241">
    <property type="term" value="F:peptidyl-dipeptidase activity"/>
    <property type="evidence" value="ECO:0007669"/>
    <property type="project" value="UniProtKB-EC"/>
</dbReference>
<dbReference type="PANTHER" id="PTHR36175">
    <property type="entry name" value="CYANOPHYCINASE"/>
    <property type="match status" value="1"/>
</dbReference>
<dbReference type="InterPro" id="IPR005320">
    <property type="entry name" value="Peptidase_S51"/>
</dbReference>
<evidence type="ECO:0000313" key="11">
    <source>
        <dbReference type="Proteomes" id="UP000319576"/>
    </source>
</evidence>
<dbReference type="NCBIfam" id="TIGR02069">
    <property type="entry name" value="cyanophycinase"/>
    <property type="match status" value="1"/>
</dbReference>
<gene>
    <name evidence="10" type="primary">cphB</name>
    <name evidence="10" type="ORF">ETAA1_50310</name>
</gene>
<dbReference type="Proteomes" id="UP000319576">
    <property type="component" value="Chromosome"/>
</dbReference>
<comment type="function">
    <text evidence="2">Exopeptidase that catalyzes the hydrolytic cleavage of multi-L-arginyl-poly-L-aspartic acid (cyanophycin; a water-insoluble reserve polymer) into aspartate-arginine dipeptides.</text>
</comment>
<dbReference type="CDD" id="cd03145">
    <property type="entry name" value="GAT1_cyanophycinase"/>
    <property type="match status" value="2"/>
</dbReference>
<dbReference type="EC" id="3.4.15.6" evidence="4"/>
<dbReference type="KEGG" id="uli:ETAA1_50310"/>
<dbReference type="RefSeq" id="WP_145243144.1">
    <property type="nucleotide sequence ID" value="NZ_CP036273.1"/>
</dbReference>
<dbReference type="Gene3D" id="3.40.50.880">
    <property type="match status" value="2"/>
</dbReference>
<dbReference type="PANTHER" id="PTHR36175:SF1">
    <property type="entry name" value="CYANOPHYCINASE"/>
    <property type="match status" value="1"/>
</dbReference>
<keyword evidence="9" id="KW-0732">Signal</keyword>
<reference evidence="10 11" key="1">
    <citation type="submission" date="2019-02" db="EMBL/GenBank/DDBJ databases">
        <title>Deep-cultivation of Planctomycetes and their phenomic and genomic characterization uncovers novel biology.</title>
        <authorList>
            <person name="Wiegand S."/>
            <person name="Jogler M."/>
            <person name="Boedeker C."/>
            <person name="Pinto D."/>
            <person name="Vollmers J."/>
            <person name="Rivas-Marin E."/>
            <person name="Kohn T."/>
            <person name="Peeters S.H."/>
            <person name="Heuer A."/>
            <person name="Rast P."/>
            <person name="Oberbeckmann S."/>
            <person name="Bunk B."/>
            <person name="Jeske O."/>
            <person name="Meyerdierks A."/>
            <person name="Storesund J.E."/>
            <person name="Kallscheuer N."/>
            <person name="Luecker S."/>
            <person name="Lage O.M."/>
            <person name="Pohl T."/>
            <person name="Merkel B.J."/>
            <person name="Hornburger P."/>
            <person name="Mueller R.-W."/>
            <person name="Bruemmer F."/>
            <person name="Labrenz M."/>
            <person name="Spormann A.M."/>
            <person name="Op den Camp H."/>
            <person name="Overmann J."/>
            <person name="Amann R."/>
            <person name="Jetten M.S.M."/>
            <person name="Mascher T."/>
            <person name="Medema M.H."/>
            <person name="Devos D.P."/>
            <person name="Kaster A.-K."/>
            <person name="Ovreas L."/>
            <person name="Rohde M."/>
            <person name="Galperin M.Y."/>
            <person name="Jogler C."/>
        </authorList>
    </citation>
    <scope>NUCLEOTIDE SEQUENCE [LARGE SCALE GENOMIC DNA]</scope>
    <source>
        <strain evidence="10 11">ETA_A1</strain>
    </source>
</reference>
<evidence type="ECO:0000256" key="1">
    <source>
        <dbReference type="ARBA" id="ARBA00001092"/>
    </source>
</evidence>
<evidence type="ECO:0000256" key="2">
    <source>
        <dbReference type="ARBA" id="ARBA00002039"/>
    </source>
</evidence>
<dbReference type="Pfam" id="PF03575">
    <property type="entry name" value="Peptidase_S51"/>
    <property type="match status" value="2"/>
</dbReference>
<comment type="catalytic activity">
    <reaction evidence="1">
        <text>[L-4-(L-arginin-2-N-yl)aspartate](n) + H2O = [L-4-(L-arginin-2-N-yl)aspartate](n-1) + L-4-(L-arginin-2-N-yl)aspartate</text>
        <dbReference type="Rhea" id="RHEA:12845"/>
        <dbReference type="Rhea" id="RHEA-COMP:13728"/>
        <dbReference type="Rhea" id="RHEA-COMP:13734"/>
        <dbReference type="ChEBI" id="CHEBI:15377"/>
        <dbReference type="ChEBI" id="CHEBI:137986"/>
        <dbReference type="ChEBI" id="CHEBI:137991"/>
        <dbReference type="EC" id="3.4.15.6"/>
    </reaction>
</comment>
<accession>A0A517XZV3</accession>
<evidence type="ECO:0000256" key="9">
    <source>
        <dbReference type="SAM" id="SignalP"/>
    </source>
</evidence>
<proteinExistence type="inferred from homology"/>
<keyword evidence="10" id="KW-0121">Carboxypeptidase</keyword>
<feature type="signal peptide" evidence="9">
    <location>
        <begin position="1"/>
        <end position="16"/>
    </location>
</feature>
<dbReference type="InterPro" id="IPR011811">
    <property type="entry name" value="Peptidase_S51_cyanophycinase"/>
</dbReference>
<organism evidence="10 11">
    <name type="scientific">Urbifossiella limnaea</name>
    <dbReference type="NCBI Taxonomy" id="2528023"/>
    <lineage>
        <taxon>Bacteria</taxon>
        <taxon>Pseudomonadati</taxon>
        <taxon>Planctomycetota</taxon>
        <taxon>Planctomycetia</taxon>
        <taxon>Gemmatales</taxon>
        <taxon>Gemmataceae</taxon>
        <taxon>Urbifossiella</taxon>
    </lineage>
</organism>
<evidence type="ECO:0000256" key="6">
    <source>
        <dbReference type="ARBA" id="ARBA00022670"/>
    </source>
</evidence>
<keyword evidence="11" id="KW-1185">Reference proteome</keyword>
<evidence type="ECO:0000256" key="8">
    <source>
        <dbReference type="ARBA" id="ARBA00022825"/>
    </source>
</evidence>
<keyword evidence="7 10" id="KW-0378">Hydrolase</keyword>
<sequence length="525" mass="54914" precursor="true">MRRAWLVLLLALPAAAAPLPAPTTLPGPLVVVGGGRLTDDIRKAFFDLAGGEKAKIVVVPTASADADDAAKADAFLGEWKKLNPASVTLLHTRDRTTADAPAFAAPLADATGLWFSGGDQAKIAAAYRGTAAAKAFHELHARGGVVGGTSAGAAIQSDPMITGGKDKADIGPGLGFFPGFVIDQHFTQRKRLPRLQGMIADNPALVGLGIDEGTAVVARGRTFRVIGEGTVSIVMAKGAGHPAAVQVAKAGSLFDQAQLRRAAANRAAAEPFPPAKPRDPVVAKGALVIVGGGGAGPEIWKRFIELAGGPDAPLVVIPTALEDPLPVEIGETKALKRFGATAMTQLHTRDRKVADDPAFSEALVKAKGVWFSGGRQWKFVDAYEGTLTEKRFHAVLARGGAIGGSSAGASIQSEYMPRGHPLGNTVMAAEGYERGLAFLPGCAVDQHFFKRNRTADMTGLMAEYPQYLGIGIDEGTALVVRGSRADVIGASKAAFYDTRRKGGERDYEEVRAGESYDLVKRAKVE</sequence>